<feature type="transmembrane region" description="Helical" evidence="2">
    <location>
        <begin position="136"/>
        <end position="156"/>
    </location>
</feature>
<keyword evidence="2" id="KW-0812">Transmembrane</keyword>
<evidence type="ECO:0000256" key="1">
    <source>
        <dbReference type="SAM" id="MobiDB-lite"/>
    </source>
</evidence>
<dbReference type="AlphaFoldDB" id="A0AAV5GZ08"/>
<feature type="transmembrane region" description="Helical" evidence="2">
    <location>
        <begin position="96"/>
        <end position="116"/>
    </location>
</feature>
<sequence length="398" mass="43354">MASPQVLERTPSSLEDEKLHTSGSVSPEPIEDRRYSVFRSPFVQVNIVGACAFLSPGAGGGQSPFLANAANSIVFGLMVLTCLLGSSITDRIGYRWALCLGAVGYAPYADAGQILGGAITLGLNAQGSGVGSISSVTYYVFIALQAVAPVVALLLSNPHQVTRKSRQPLQMTNHIGFFAEMLMAQYTSPYINSWFSLYFTVRARALGAFVNACFGVLINFALGAFLDSNRLSKKIRARISFCFIMACLGGVWIWATVLQLEFIDDPPKLDWSDGTRFGRGLAMYLLFYSTYYGKSASFKLRHCMTSGLVKRSLLPIQNQLYWSLSQLARHPTELLRLSSFLRGMESAGSAVGYGISAAKQLPFTVPLGINFGLWGVAFSTALMTIWRIGTSINYDVKK</sequence>
<dbReference type="Proteomes" id="UP001342314">
    <property type="component" value="Unassembled WGS sequence"/>
</dbReference>
<keyword evidence="2" id="KW-0472">Membrane</keyword>
<feature type="transmembrane region" description="Helical" evidence="2">
    <location>
        <begin position="367"/>
        <end position="388"/>
    </location>
</feature>
<dbReference type="EMBL" id="BQKY01000017">
    <property type="protein sequence ID" value="GJN94444.1"/>
    <property type="molecule type" value="Genomic_DNA"/>
</dbReference>
<evidence type="ECO:0000256" key="2">
    <source>
        <dbReference type="SAM" id="Phobius"/>
    </source>
</evidence>
<gene>
    <name evidence="3" type="ORF">Rhopal_007524-T1</name>
</gene>
<reference evidence="3 4" key="1">
    <citation type="submission" date="2021-12" db="EMBL/GenBank/DDBJ databases">
        <title>High titer production of polyol ester of fatty acids by Rhodotorula paludigena BS15 towards product separation-free biomass refinery.</title>
        <authorList>
            <person name="Mano J."/>
            <person name="Ono H."/>
            <person name="Tanaka T."/>
            <person name="Naito K."/>
            <person name="Sushida H."/>
            <person name="Ike M."/>
            <person name="Tokuyasu K."/>
            <person name="Kitaoka M."/>
        </authorList>
    </citation>
    <scope>NUCLEOTIDE SEQUENCE [LARGE SCALE GENOMIC DNA]</scope>
    <source>
        <strain evidence="3 4">BS15</strain>
    </source>
</reference>
<feature type="transmembrane region" description="Helical" evidence="2">
    <location>
        <begin position="65"/>
        <end position="84"/>
    </location>
</feature>
<proteinExistence type="predicted"/>
<keyword evidence="4" id="KW-1185">Reference proteome</keyword>
<feature type="transmembrane region" description="Helical" evidence="2">
    <location>
        <begin position="177"/>
        <end position="199"/>
    </location>
</feature>
<evidence type="ECO:0008006" key="5">
    <source>
        <dbReference type="Google" id="ProtNLM"/>
    </source>
</evidence>
<dbReference type="InterPro" id="IPR036259">
    <property type="entry name" value="MFS_trans_sf"/>
</dbReference>
<evidence type="ECO:0000313" key="3">
    <source>
        <dbReference type="EMBL" id="GJN94444.1"/>
    </source>
</evidence>
<evidence type="ECO:0000313" key="4">
    <source>
        <dbReference type="Proteomes" id="UP001342314"/>
    </source>
</evidence>
<feature type="transmembrane region" description="Helical" evidence="2">
    <location>
        <begin position="205"/>
        <end position="226"/>
    </location>
</feature>
<feature type="region of interest" description="Disordered" evidence="1">
    <location>
        <begin position="1"/>
        <end position="27"/>
    </location>
</feature>
<feature type="transmembrane region" description="Helical" evidence="2">
    <location>
        <begin position="42"/>
        <end position="59"/>
    </location>
</feature>
<accession>A0AAV5GZ08</accession>
<feature type="transmembrane region" description="Helical" evidence="2">
    <location>
        <begin position="238"/>
        <end position="257"/>
    </location>
</feature>
<comment type="caution">
    <text evidence="3">The sequence shown here is derived from an EMBL/GenBank/DDBJ whole genome shotgun (WGS) entry which is preliminary data.</text>
</comment>
<protein>
    <recommendedName>
        <fullName evidence="5">MFS general substrate transporter</fullName>
    </recommendedName>
</protein>
<keyword evidence="2" id="KW-1133">Transmembrane helix</keyword>
<dbReference type="Gene3D" id="1.20.1250.20">
    <property type="entry name" value="MFS general substrate transporter like domains"/>
    <property type="match status" value="1"/>
</dbReference>
<name>A0AAV5GZ08_9BASI</name>
<organism evidence="3 4">
    <name type="scientific">Rhodotorula paludigena</name>
    <dbReference type="NCBI Taxonomy" id="86838"/>
    <lineage>
        <taxon>Eukaryota</taxon>
        <taxon>Fungi</taxon>
        <taxon>Dikarya</taxon>
        <taxon>Basidiomycota</taxon>
        <taxon>Pucciniomycotina</taxon>
        <taxon>Microbotryomycetes</taxon>
        <taxon>Sporidiobolales</taxon>
        <taxon>Sporidiobolaceae</taxon>
        <taxon>Rhodotorula</taxon>
    </lineage>
</organism>